<reference evidence="4 5" key="1">
    <citation type="submission" date="2020-11" db="EMBL/GenBank/DDBJ databases">
        <title>Sulfur oxidizing isolate from Hospital Hole Sinkhole.</title>
        <authorList>
            <person name="Scott K.M."/>
        </authorList>
    </citation>
    <scope>NUCLEOTIDE SEQUENCE [LARGE SCALE GENOMIC DNA]</scope>
    <source>
        <strain evidence="4 5">HH1</strain>
    </source>
</reference>
<evidence type="ECO:0000256" key="1">
    <source>
        <dbReference type="ARBA" id="ARBA00022722"/>
    </source>
</evidence>
<dbReference type="SUPFAM" id="SSF53098">
    <property type="entry name" value="Ribonuclease H-like"/>
    <property type="match status" value="1"/>
</dbReference>
<dbReference type="EMBL" id="JACBGI020000001">
    <property type="protein sequence ID" value="MBF6056963.1"/>
    <property type="molecule type" value="Genomic_DNA"/>
</dbReference>
<keyword evidence="5" id="KW-1185">Reference proteome</keyword>
<dbReference type="GO" id="GO:0004527">
    <property type="term" value="F:exonuclease activity"/>
    <property type="evidence" value="ECO:0007669"/>
    <property type="project" value="UniProtKB-KW"/>
</dbReference>
<dbReference type="InterPro" id="IPR013520">
    <property type="entry name" value="Ribonucl_H"/>
</dbReference>
<dbReference type="Pfam" id="PF00929">
    <property type="entry name" value="RNase_T"/>
    <property type="match status" value="1"/>
</dbReference>
<comment type="caution">
    <text evidence="4">The sequence shown here is derived from an EMBL/GenBank/DDBJ whole genome shotgun (WGS) entry which is preliminary data.</text>
</comment>
<dbReference type="Gene3D" id="3.30.420.10">
    <property type="entry name" value="Ribonuclease H-like superfamily/Ribonuclease H"/>
    <property type="match status" value="1"/>
</dbReference>
<sequence length="224" mass="26225">MQAWWSALQQRRRDKRFLKKLREPEFVFLADAKSRLERKEFVSLDCETTGLNPKQDRIITLSAVKICGNRILSSQKFNVMVYPEISISEESIKVHHIRHVDLQVGEVLSERQAIEAFLHFIGSATLVGYYLEFDLAMIDRIVKPWLGSGLPNPRIEVSGLYYQWRQQQHRDSMHNAHYDLRFDHMMEKLELPMFSQHDAFNDALMTGMAFLKLRSLLYGDLSAH</sequence>
<name>A0ABS0BV81_9GAMM</name>
<evidence type="ECO:0000313" key="5">
    <source>
        <dbReference type="Proteomes" id="UP001193680"/>
    </source>
</evidence>
<dbReference type="InterPro" id="IPR012337">
    <property type="entry name" value="RNaseH-like_sf"/>
</dbReference>
<evidence type="ECO:0000259" key="3">
    <source>
        <dbReference type="SMART" id="SM00479"/>
    </source>
</evidence>
<dbReference type="Proteomes" id="UP001193680">
    <property type="component" value="Unassembled WGS sequence"/>
</dbReference>
<keyword evidence="2 4" id="KW-0378">Hydrolase</keyword>
<accession>A0ABS0BV81</accession>
<dbReference type="PANTHER" id="PTHR30231:SF7">
    <property type="entry name" value="BLR4117 PROTEIN"/>
    <property type="match status" value="1"/>
</dbReference>
<evidence type="ECO:0000256" key="2">
    <source>
        <dbReference type="ARBA" id="ARBA00022839"/>
    </source>
</evidence>
<evidence type="ECO:0000313" key="4">
    <source>
        <dbReference type="EMBL" id="MBF6056963.1"/>
    </source>
</evidence>
<dbReference type="SMART" id="SM00479">
    <property type="entry name" value="EXOIII"/>
    <property type="match status" value="1"/>
</dbReference>
<proteinExistence type="predicted"/>
<keyword evidence="2 4" id="KW-0269">Exonuclease</keyword>
<dbReference type="RefSeq" id="WP_194947317.1">
    <property type="nucleotide sequence ID" value="NZ_JACBGI020000001.1"/>
</dbReference>
<dbReference type="PANTHER" id="PTHR30231">
    <property type="entry name" value="DNA POLYMERASE III SUBUNIT EPSILON"/>
    <property type="match status" value="1"/>
</dbReference>
<organism evidence="4 5">
    <name type="scientific">Thiomicrorhabdus heinhorstiae</name>
    <dbReference type="NCBI Taxonomy" id="2748010"/>
    <lineage>
        <taxon>Bacteria</taxon>
        <taxon>Pseudomonadati</taxon>
        <taxon>Pseudomonadota</taxon>
        <taxon>Gammaproteobacteria</taxon>
        <taxon>Thiotrichales</taxon>
        <taxon>Piscirickettsiaceae</taxon>
        <taxon>Thiomicrorhabdus</taxon>
    </lineage>
</organism>
<protein>
    <submittedName>
        <fullName evidence="4">3'-5' exonuclease</fullName>
    </submittedName>
</protein>
<keyword evidence="1" id="KW-0540">Nuclease</keyword>
<dbReference type="InterPro" id="IPR036397">
    <property type="entry name" value="RNaseH_sf"/>
</dbReference>
<feature type="domain" description="Exonuclease" evidence="3">
    <location>
        <begin position="40"/>
        <end position="219"/>
    </location>
</feature>
<dbReference type="CDD" id="cd06127">
    <property type="entry name" value="DEDDh"/>
    <property type="match status" value="1"/>
</dbReference>
<dbReference type="NCBIfam" id="NF006601">
    <property type="entry name" value="PRK09145.1"/>
    <property type="match status" value="1"/>
</dbReference>
<gene>
    <name evidence="4" type="ORF">H8792_001285</name>
</gene>